<dbReference type="InterPro" id="IPR007815">
    <property type="entry name" value="Emycin_Estase"/>
</dbReference>
<dbReference type="EMBL" id="JACXXH010000010">
    <property type="protein sequence ID" value="MBD3864684.1"/>
    <property type="molecule type" value="Genomic_DNA"/>
</dbReference>
<accession>A0ABR8LZY6</accession>
<dbReference type="Gene3D" id="3.30.1870.10">
    <property type="entry name" value="EreA-like, domain 2"/>
    <property type="match status" value="1"/>
</dbReference>
<dbReference type="InterPro" id="IPR052036">
    <property type="entry name" value="Hydrolase/PRTase-associated"/>
</dbReference>
<organism evidence="1 2">
    <name type="scientific">Olleya marilimosa</name>
    <dbReference type="NCBI Taxonomy" id="272164"/>
    <lineage>
        <taxon>Bacteria</taxon>
        <taxon>Pseudomonadati</taxon>
        <taxon>Bacteroidota</taxon>
        <taxon>Flavobacteriia</taxon>
        <taxon>Flavobacteriales</taxon>
        <taxon>Flavobacteriaceae</taxon>
    </lineage>
</organism>
<dbReference type="SUPFAM" id="SSF159501">
    <property type="entry name" value="EreA/ChaN-like"/>
    <property type="match status" value="1"/>
</dbReference>
<dbReference type="PANTHER" id="PTHR31299">
    <property type="entry name" value="ESTERASE, PUTATIVE (AFU_ORTHOLOGUE AFUA_1G05850)-RELATED"/>
    <property type="match status" value="1"/>
</dbReference>
<dbReference type="Pfam" id="PF05139">
    <property type="entry name" value="Erythro_esteras"/>
    <property type="match status" value="1"/>
</dbReference>
<dbReference type="PANTHER" id="PTHR31299:SF0">
    <property type="entry name" value="ESTERASE, PUTATIVE (AFU_ORTHOLOGUE AFUA_1G05850)-RELATED"/>
    <property type="match status" value="1"/>
</dbReference>
<proteinExistence type="predicted"/>
<reference evidence="1 2" key="1">
    <citation type="submission" date="2020-09" db="EMBL/GenBank/DDBJ databases">
        <title>Bacillus nautilus sp. nov., Chryseoglobus crepusculi sp. nov, and Psychrobacter noctis sp. nov., isolated from deep-sea sponges from the equatorial Atlantic.</title>
        <authorList>
            <person name="Stennett H.L."/>
            <person name="Williams S.E."/>
        </authorList>
    </citation>
    <scope>NUCLEOTIDE SEQUENCE [LARGE SCALE GENOMIC DNA]</scope>
    <source>
        <strain evidence="1 2">28M-24</strain>
    </source>
</reference>
<evidence type="ECO:0000313" key="2">
    <source>
        <dbReference type="Proteomes" id="UP000627521"/>
    </source>
</evidence>
<sequence length="416" mass="48628">MNKQFIIFIILIFFNFARAQEKPIIEWIDNNALNISNSNQTNDINIPFDRMSEKFKNARIYGFGEASHQHKDFFNLKTKFFKYLVINNNLKILFLEESFGGAYSANKYVKNGEGNPVEIIKNFRQGFLHTSEMLSLIEWIKTYNESQTIQNQIQIYGMDCMFNYNIVSILESIFQENNFELKSNILELFKKYKVEKFEPYKIKEITAEISQIQSVQDSIKNISLFKNKQDALNGLEALKSYITFMNEPTQNIRDKNMADLIFYASDFKKAFISAHNYHIQKTELPPITSIPSLGNWLEKKIGLKYYSVGFDFGVGKVKGYNKDKKWEEAEINTVTKNTFTETFFKSSKAIFYFDFSEAIKDEKMNNFLTKNNYYLGIGGYGILPRQIKYALIKGKLFEMYDALIFVKKVTLNSLLK</sequence>
<dbReference type="Gene3D" id="3.40.1660.10">
    <property type="entry name" value="EreA-like (biosynthetic domain)"/>
    <property type="match status" value="1"/>
</dbReference>
<dbReference type="RefSeq" id="WP_191101683.1">
    <property type="nucleotide sequence ID" value="NZ_JACXXH010000010.1"/>
</dbReference>
<protein>
    <submittedName>
        <fullName evidence="1">Erythromycin esterase family protein</fullName>
    </submittedName>
</protein>
<comment type="caution">
    <text evidence="1">The sequence shown here is derived from an EMBL/GenBank/DDBJ whole genome shotgun (WGS) entry which is preliminary data.</text>
</comment>
<keyword evidence="2" id="KW-1185">Reference proteome</keyword>
<dbReference type="CDD" id="cd14728">
    <property type="entry name" value="Ere-like"/>
    <property type="match status" value="1"/>
</dbReference>
<gene>
    <name evidence="1" type="ORF">IEG06_14615</name>
</gene>
<dbReference type="Proteomes" id="UP000627521">
    <property type="component" value="Unassembled WGS sequence"/>
</dbReference>
<dbReference type="Gene3D" id="1.20.1440.30">
    <property type="entry name" value="Biosynthetic Protein domain"/>
    <property type="match status" value="1"/>
</dbReference>
<name>A0ABR8LZY6_9FLAO</name>
<evidence type="ECO:0000313" key="1">
    <source>
        <dbReference type="EMBL" id="MBD3864684.1"/>
    </source>
</evidence>